<evidence type="ECO:0000256" key="2">
    <source>
        <dbReference type="ARBA" id="ARBA00004613"/>
    </source>
</evidence>
<dbReference type="InterPro" id="IPR015919">
    <property type="entry name" value="Cadherin-like_sf"/>
</dbReference>
<dbReference type="InterPro" id="IPR003995">
    <property type="entry name" value="RTX_toxin_determinant-A"/>
</dbReference>
<dbReference type="Pfam" id="PF05345">
    <property type="entry name" value="He_PIG"/>
    <property type="match status" value="1"/>
</dbReference>
<evidence type="ECO:0000256" key="5">
    <source>
        <dbReference type="ARBA" id="ARBA00022737"/>
    </source>
</evidence>
<dbReference type="GO" id="GO:0007156">
    <property type="term" value="P:homophilic cell adhesion via plasma membrane adhesion molecules"/>
    <property type="evidence" value="ECO:0007669"/>
    <property type="project" value="InterPro"/>
</dbReference>
<dbReference type="Gene3D" id="2.60.40.60">
    <property type="entry name" value="Cadherins"/>
    <property type="match status" value="1"/>
</dbReference>
<evidence type="ECO:0000313" key="10">
    <source>
        <dbReference type="EMBL" id="KUR73755.1"/>
    </source>
</evidence>
<dbReference type="InterPro" id="IPR006644">
    <property type="entry name" value="Cadg"/>
</dbReference>
<keyword evidence="7" id="KW-0472">Membrane</keyword>
<dbReference type="PRINTS" id="PR01488">
    <property type="entry name" value="RTXTOXINA"/>
</dbReference>
<protein>
    <recommendedName>
        <fullName evidence="9">Cadherin domain-containing protein</fullName>
    </recommendedName>
</protein>
<dbReference type="CDD" id="cd11304">
    <property type="entry name" value="Cadherin_repeat"/>
    <property type="match status" value="1"/>
</dbReference>
<dbReference type="PANTHER" id="PTHR38340">
    <property type="entry name" value="S-LAYER PROTEIN"/>
    <property type="match status" value="1"/>
</dbReference>
<dbReference type="Pfam" id="PF00353">
    <property type="entry name" value="HemolysinCabind"/>
    <property type="match status" value="5"/>
</dbReference>
<dbReference type="GO" id="GO:0005509">
    <property type="term" value="F:calcium ion binding"/>
    <property type="evidence" value="ECO:0007669"/>
    <property type="project" value="InterPro"/>
</dbReference>
<keyword evidence="11" id="KW-1185">Reference proteome</keyword>
<name>A0A117UZK9_9SPHN</name>
<dbReference type="Proteomes" id="UP000058012">
    <property type="component" value="Unassembled WGS sequence"/>
</dbReference>
<dbReference type="Gene3D" id="2.60.40.10">
    <property type="entry name" value="Immunoglobulins"/>
    <property type="match status" value="1"/>
</dbReference>
<dbReference type="SMART" id="SM00736">
    <property type="entry name" value="CADG"/>
    <property type="match status" value="1"/>
</dbReference>
<keyword evidence="3" id="KW-0964">Secreted</keyword>
<keyword evidence="6" id="KW-0843">Virulence</keyword>
<dbReference type="Gene3D" id="2.150.10.10">
    <property type="entry name" value="Serralysin-like metalloprotease, C-terminal"/>
    <property type="match status" value="2"/>
</dbReference>
<dbReference type="PROSITE" id="PS50268">
    <property type="entry name" value="CADHERIN_2"/>
    <property type="match status" value="1"/>
</dbReference>
<dbReference type="PROSITE" id="PS00330">
    <property type="entry name" value="HEMOLYSIN_CALCIUM"/>
    <property type="match status" value="6"/>
</dbReference>
<comment type="caution">
    <text evidence="10">The sequence shown here is derived from an EMBL/GenBank/DDBJ whole genome shotgun (WGS) entry which is preliminary data.</text>
</comment>
<dbReference type="InterPro" id="IPR011049">
    <property type="entry name" value="Serralysin-like_metalloprot_C"/>
</dbReference>
<dbReference type="SUPFAM" id="SSF51120">
    <property type="entry name" value="beta-Roll"/>
    <property type="match status" value="2"/>
</dbReference>
<dbReference type="PRINTS" id="PR00313">
    <property type="entry name" value="CABNDNGRPT"/>
</dbReference>
<dbReference type="SMART" id="SM00112">
    <property type="entry name" value="CA"/>
    <property type="match status" value="1"/>
</dbReference>
<evidence type="ECO:0000256" key="3">
    <source>
        <dbReference type="ARBA" id="ARBA00022525"/>
    </source>
</evidence>
<feature type="domain" description="Cadherin" evidence="9">
    <location>
        <begin position="378"/>
        <end position="471"/>
    </location>
</feature>
<dbReference type="InterPro" id="IPR002126">
    <property type="entry name" value="Cadherin-like_dom"/>
</dbReference>
<dbReference type="PANTHER" id="PTHR38340:SF1">
    <property type="entry name" value="S-LAYER PROTEIN"/>
    <property type="match status" value="1"/>
</dbReference>
<evidence type="ECO:0000256" key="1">
    <source>
        <dbReference type="ARBA" id="ARBA00004370"/>
    </source>
</evidence>
<reference evidence="10 11" key="1">
    <citation type="submission" date="2015-10" db="EMBL/GenBank/DDBJ databases">
        <title>Draft genome sequence of Novosphingobium fuchskuhlense DSM 25065 isolated from a surface water sample of the southwest basin of Lake Grosse Fuchskuhle.</title>
        <authorList>
            <person name="Ruckert C."/>
            <person name="Winkler A."/>
            <person name="Glaeser J."/>
            <person name="Grossart H.-P."/>
            <person name="Kalinowski J."/>
            <person name="Glaeser S."/>
        </authorList>
    </citation>
    <scope>NUCLEOTIDE SEQUENCE [LARGE SCALE GENOMIC DNA]</scope>
    <source>
        <strain evidence="10 11">FNE08-7</strain>
    </source>
</reference>
<organism evidence="10 11">
    <name type="scientific">Novosphingobium fuchskuhlense</name>
    <dbReference type="NCBI Taxonomy" id="1117702"/>
    <lineage>
        <taxon>Bacteria</taxon>
        <taxon>Pseudomonadati</taxon>
        <taxon>Pseudomonadota</taxon>
        <taxon>Alphaproteobacteria</taxon>
        <taxon>Sphingomonadales</taxon>
        <taxon>Sphingomonadaceae</taxon>
        <taxon>Novosphingobium</taxon>
    </lineage>
</organism>
<evidence type="ECO:0000313" key="11">
    <source>
        <dbReference type="Proteomes" id="UP000058012"/>
    </source>
</evidence>
<dbReference type="InterPro" id="IPR018511">
    <property type="entry name" value="Hemolysin-typ_Ca-bd_CS"/>
</dbReference>
<evidence type="ECO:0000256" key="8">
    <source>
        <dbReference type="SAM" id="MobiDB-lite"/>
    </source>
</evidence>
<evidence type="ECO:0000256" key="7">
    <source>
        <dbReference type="ARBA" id="ARBA00023136"/>
    </source>
</evidence>
<dbReference type="AlphaFoldDB" id="A0A117UZK9"/>
<dbReference type="InterPro" id="IPR013783">
    <property type="entry name" value="Ig-like_fold"/>
</dbReference>
<keyword evidence="5" id="KW-0677">Repeat</keyword>
<keyword evidence="4" id="KW-0800">Toxin</keyword>
<feature type="region of interest" description="Disordered" evidence="8">
    <location>
        <begin position="54"/>
        <end position="84"/>
    </location>
</feature>
<dbReference type="STRING" id="1117702.AQZ52_01990"/>
<dbReference type="SUPFAM" id="SSF49313">
    <property type="entry name" value="Cadherin-like"/>
    <property type="match status" value="2"/>
</dbReference>
<dbReference type="InterPro" id="IPR050557">
    <property type="entry name" value="RTX_toxin/Mannuronan_C5-epim"/>
</dbReference>
<dbReference type="EMBL" id="LLZS01000001">
    <property type="protein sequence ID" value="KUR73755.1"/>
    <property type="molecule type" value="Genomic_DNA"/>
</dbReference>
<dbReference type="RefSeq" id="WP_067906271.1">
    <property type="nucleotide sequence ID" value="NZ_KQ954244.1"/>
</dbReference>
<proteinExistence type="predicted"/>
<gene>
    <name evidence="10" type="ORF">AQZ52_01990</name>
</gene>
<accession>A0A117UZK9</accession>
<dbReference type="GO" id="GO:0016020">
    <property type="term" value="C:membrane"/>
    <property type="evidence" value="ECO:0007669"/>
    <property type="project" value="UniProtKB-SubCell"/>
</dbReference>
<dbReference type="GO" id="GO:0090729">
    <property type="term" value="F:toxin activity"/>
    <property type="evidence" value="ECO:0007669"/>
    <property type="project" value="UniProtKB-KW"/>
</dbReference>
<dbReference type="InterPro" id="IPR001343">
    <property type="entry name" value="Hemolysn_Ca-bd"/>
</dbReference>
<dbReference type="GO" id="GO:0005576">
    <property type="term" value="C:extracellular region"/>
    <property type="evidence" value="ECO:0007669"/>
    <property type="project" value="UniProtKB-SubCell"/>
</dbReference>
<evidence type="ECO:0000256" key="4">
    <source>
        <dbReference type="ARBA" id="ARBA00022656"/>
    </source>
</evidence>
<comment type="subcellular location">
    <subcellularLocation>
        <location evidence="1">Membrane</location>
    </subcellularLocation>
    <subcellularLocation>
        <location evidence="2">Secreted</location>
    </subcellularLocation>
</comment>
<evidence type="ECO:0000259" key="9">
    <source>
        <dbReference type="PROSITE" id="PS50268"/>
    </source>
</evidence>
<evidence type="ECO:0000256" key="6">
    <source>
        <dbReference type="ARBA" id="ARBA00023026"/>
    </source>
</evidence>
<sequence length="641" mass="65053">MPNIFYGDATNNYIVTANGEDIIYGLDGVDELHGRGGVDQLFGGNGEDNLFGEDGNDQLDGGADNDQLDGGFGNDQLTGGTGGDTFTVNDDTDTITDLGNGNDILSVGPGATANATVVSAWTATAATINDGTVNITTDGFAVDLTLAGGGNGYSVTNTGAATMLTGSAQNDTLKSTGGADTLIGGAGDDTLISVAHFATVVYAGNQADYTVTKVGGSIWQVVDTNVADGDDGTDTLIGVPTIQFADGTMTLPLNRAPVVASPISDTAINEDSALSFKVPSGTFSDPDGDALTLTATLADGSPLPSWITFDAATGTFSGTPPQDYNGQVALKVTADDGEYTVSDSFTLTIRAVNDAPVITSGGGGAEASYTVFENSRTVATVTASDVDAGAYQRYAIVGGADAALFQIGSRSGQVLFRAAPDYEAPNDANRDGVYDIVVRVSDGKLSDTQTLHITLGNVTNEILKGTTADNTITGAGGADRLYGFAGNDSLDGGAGNDQLYGGLGGDTLSGGLGNDRLYGGEGHDILTGGLGRDLFVFDLPPSTAGVDTITDFAHSQGDKIALSLADYTGFNETGAITADQFYAAAGASTAHDATDRLIYDTSNGNLYYDADGAGGVDAVQIATLQSYATAGFSYHDVLIVA</sequence>